<dbReference type="HAMAP" id="MF_00367">
    <property type="entry name" value="GTPase_Era"/>
    <property type="match status" value="1"/>
</dbReference>
<keyword evidence="3 6" id="KW-0547">Nucleotide-binding</keyword>
<proteinExistence type="inferred from homology"/>
<dbReference type="PRINTS" id="PR00326">
    <property type="entry name" value="GTP1OBG"/>
</dbReference>
<feature type="region of interest" description="G5" evidence="7">
    <location>
        <begin position="160"/>
        <end position="162"/>
    </location>
</feature>
<comment type="subunit">
    <text evidence="6">Monomer.</text>
</comment>
<dbReference type="Proteomes" id="UP000318681">
    <property type="component" value="Unassembled WGS sequence"/>
</dbReference>
<gene>
    <name evidence="6" type="primary">era</name>
    <name evidence="11" type="ORF">FOY91_10905</name>
</gene>
<keyword evidence="4 6" id="KW-0694">RNA-binding</keyword>
<evidence type="ECO:0000259" key="9">
    <source>
        <dbReference type="PROSITE" id="PS50823"/>
    </source>
</evidence>
<dbReference type="GO" id="GO:0043024">
    <property type="term" value="F:ribosomal small subunit binding"/>
    <property type="evidence" value="ECO:0007669"/>
    <property type="project" value="TreeGrafter"/>
</dbReference>
<dbReference type="InterPro" id="IPR030388">
    <property type="entry name" value="G_ERA_dom"/>
</dbReference>
<dbReference type="PANTHER" id="PTHR42698">
    <property type="entry name" value="GTPASE ERA"/>
    <property type="match status" value="1"/>
</dbReference>
<dbReference type="NCBIfam" id="TIGR00231">
    <property type="entry name" value="small_GTP"/>
    <property type="match status" value="1"/>
</dbReference>
<comment type="caution">
    <text evidence="11">The sequence shown here is derived from an EMBL/GenBank/DDBJ whole genome shotgun (WGS) entry which is preliminary data.</text>
</comment>
<dbReference type="GO" id="GO:0005829">
    <property type="term" value="C:cytosol"/>
    <property type="evidence" value="ECO:0007669"/>
    <property type="project" value="TreeGrafter"/>
</dbReference>
<dbReference type="CDD" id="cd22534">
    <property type="entry name" value="KH-II_Era"/>
    <property type="match status" value="1"/>
</dbReference>
<keyword evidence="12" id="KW-1185">Reference proteome</keyword>
<dbReference type="PROSITE" id="PS50823">
    <property type="entry name" value="KH_TYPE_2"/>
    <property type="match status" value="1"/>
</dbReference>
<dbReference type="EMBL" id="VNIM01000039">
    <property type="protein sequence ID" value="TVV74058.1"/>
    <property type="molecule type" value="Genomic_DNA"/>
</dbReference>
<evidence type="ECO:0000256" key="8">
    <source>
        <dbReference type="RuleBase" id="RU003761"/>
    </source>
</evidence>
<dbReference type="PANTHER" id="PTHR42698:SF1">
    <property type="entry name" value="GTPASE ERA, MITOCHONDRIAL"/>
    <property type="match status" value="1"/>
</dbReference>
<feature type="region of interest" description="G1" evidence="7">
    <location>
        <begin position="22"/>
        <end position="29"/>
    </location>
</feature>
<keyword evidence="6" id="KW-0963">Cytoplasm</keyword>
<dbReference type="RefSeq" id="WP_145151402.1">
    <property type="nucleotide sequence ID" value="NZ_VNIM01000039.1"/>
</dbReference>
<dbReference type="InterPro" id="IPR015946">
    <property type="entry name" value="KH_dom-like_a/b"/>
</dbReference>
<keyword evidence="6" id="KW-0690">Ribosome biogenesis</keyword>
<feature type="binding site" evidence="6">
    <location>
        <begin position="22"/>
        <end position="29"/>
    </location>
    <ligand>
        <name>GTP</name>
        <dbReference type="ChEBI" id="CHEBI:37565"/>
    </ligand>
</feature>
<organism evidence="11 12">
    <name type="scientific">Alterirhizorhabdus solaris</name>
    <dbReference type="NCBI Taxonomy" id="2529389"/>
    <lineage>
        <taxon>Bacteria</taxon>
        <taxon>Pseudomonadati</taxon>
        <taxon>Pseudomonadota</taxon>
        <taxon>Alphaproteobacteria</taxon>
        <taxon>Sphingomonadales</taxon>
        <taxon>Rhizorhabdaceae</taxon>
        <taxon>Alterirhizorhabdus</taxon>
    </lineage>
</organism>
<keyword evidence="6" id="KW-1003">Cell membrane</keyword>
<dbReference type="Pfam" id="PF07650">
    <property type="entry name" value="KH_2"/>
    <property type="match status" value="1"/>
</dbReference>
<dbReference type="SUPFAM" id="SSF52540">
    <property type="entry name" value="P-loop containing nucleoside triphosphate hydrolases"/>
    <property type="match status" value="1"/>
</dbReference>
<evidence type="ECO:0000256" key="2">
    <source>
        <dbReference type="ARBA" id="ARBA00020484"/>
    </source>
</evidence>
<dbReference type="NCBIfam" id="NF000908">
    <property type="entry name" value="PRK00089.1"/>
    <property type="match status" value="1"/>
</dbReference>
<dbReference type="InterPro" id="IPR004044">
    <property type="entry name" value="KH_dom_type_2"/>
</dbReference>
<reference evidence="11 12" key="1">
    <citation type="submission" date="2019-07" db="EMBL/GenBank/DDBJ databases">
        <title>Sphingomonas solaris sp. nov., isolated from a solar panel from Boston, Massachusetts.</title>
        <authorList>
            <person name="Tanner K."/>
            <person name="Pascual J."/>
            <person name="Mancuso C."/>
            <person name="Pereto J."/>
            <person name="Khalil A."/>
            <person name="Vilanova C."/>
        </authorList>
    </citation>
    <scope>NUCLEOTIDE SEQUENCE [LARGE SCALE GENOMIC DNA]</scope>
    <source>
        <strain evidence="11 12">R4DWN</strain>
    </source>
</reference>
<evidence type="ECO:0000256" key="3">
    <source>
        <dbReference type="ARBA" id="ARBA00022741"/>
    </source>
</evidence>
<comment type="similarity">
    <text evidence="1 6 7 8">Belongs to the TRAFAC class TrmE-Era-EngA-EngB-Septin-like GTPase superfamily. Era GTPase family.</text>
</comment>
<dbReference type="GO" id="GO:0003924">
    <property type="term" value="F:GTPase activity"/>
    <property type="evidence" value="ECO:0007669"/>
    <property type="project" value="UniProtKB-UniRule"/>
</dbReference>
<evidence type="ECO:0000313" key="12">
    <source>
        <dbReference type="Proteomes" id="UP000318681"/>
    </source>
</evidence>
<feature type="region of interest" description="G4" evidence="7">
    <location>
        <begin position="131"/>
        <end position="134"/>
    </location>
</feature>
<dbReference type="AlphaFoldDB" id="A0A558R3Z2"/>
<dbReference type="InterPro" id="IPR009019">
    <property type="entry name" value="KH_sf_prok-type"/>
</dbReference>
<dbReference type="InterPro" id="IPR006073">
    <property type="entry name" value="GTP-bd"/>
</dbReference>
<feature type="region of interest" description="G2" evidence="7">
    <location>
        <begin position="48"/>
        <end position="52"/>
    </location>
</feature>
<accession>A0A558R3Z2</accession>
<feature type="region of interest" description="G3" evidence="7">
    <location>
        <begin position="69"/>
        <end position="72"/>
    </location>
</feature>
<name>A0A558R3Z2_9SPHN</name>
<dbReference type="GO" id="GO:0000028">
    <property type="term" value="P:ribosomal small subunit assembly"/>
    <property type="evidence" value="ECO:0007669"/>
    <property type="project" value="TreeGrafter"/>
</dbReference>
<dbReference type="GO" id="GO:0005525">
    <property type="term" value="F:GTP binding"/>
    <property type="evidence" value="ECO:0007669"/>
    <property type="project" value="UniProtKB-UniRule"/>
</dbReference>
<feature type="domain" description="Era-type G" evidence="10">
    <location>
        <begin position="14"/>
        <end position="181"/>
    </location>
</feature>
<dbReference type="GO" id="GO:0070181">
    <property type="term" value="F:small ribosomal subunit rRNA binding"/>
    <property type="evidence" value="ECO:0007669"/>
    <property type="project" value="UniProtKB-UniRule"/>
</dbReference>
<sequence>MTDLPHTPDLDRQSCGLVAVVGAPNAGKSTLVNALVGQKVAIVSPKAQTTRVRLMGVAIEGDAQILLVDTPGIFEPRRRLDRAMVAAAWTGATDADLIALVIDAKTGINAKLNMLIEGLAQRREARIVILNKVDVTPKEKLLELAVRLNDALAPEEIFMVSAATGDGIAGLKAALARRVPAGPWHFPEDQVSDATDRMLAAEVTREQLYLQLHAELPYASAVDTEKYEERKDGSVAIHQQILVGRDTQRAIVLGKGGARLKEIGSRSREELGKLLGKQVHLFLHVKVKPDWEEDRGLYRDIGLDWVD</sequence>
<dbReference type="GO" id="GO:0005886">
    <property type="term" value="C:plasma membrane"/>
    <property type="evidence" value="ECO:0007669"/>
    <property type="project" value="UniProtKB-SubCell"/>
</dbReference>
<dbReference type="PROSITE" id="PS51713">
    <property type="entry name" value="G_ERA"/>
    <property type="match status" value="1"/>
</dbReference>
<dbReference type="InterPro" id="IPR005662">
    <property type="entry name" value="GTPase_Era-like"/>
</dbReference>
<dbReference type="SUPFAM" id="SSF54814">
    <property type="entry name" value="Prokaryotic type KH domain (KH-domain type II)"/>
    <property type="match status" value="1"/>
</dbReference>
<comment type="subcellular location">
    <subcellularLocation>
        <location evidence="6">Cytoplasm</location>
    </subcellularLocation>
    <subcellularLocation>
        <location evidence="6">Cell membrane</location>
        <topology evidence="6">Peripheral membrane protein</topology>
    </subcellularLocation>
</comment>
<dbReference type="NCBIfam" id="TIGR00436">
    <property type="entry name" value="era"/>
    <property type="match status" value="1"/>
</dbReference>
<dbReference type="InterPro" id="IPR027417">
    <property type="entry name" value="P-loop_NTPase"/>
</dbReference>
<comment type="function">
    <text evidence="6">An essential GTPase that binds both GDP and GTP, with rapid nucleotide exchange. Plays a role in 16S rRNA processing and 30S ribosomal subunit biogenesis and possibly also in cell cycle regulation and energy metabolism.</text>
</comment>
<feature type="binding site" evidence="6">
    <location>
        <begin position="69"/>
        <end position="73"/>
    </location>
    <ligand>
        <name>GTP</name>
        <dbReference type="ChEBI" id="CHEBI:37565"/>
    </ligand>
</feature>
<evidence type="ECO:0000256" key="1">
    <source>
        <dbReference type="ARBA" id="ARBA00007921"/>
    </source>
</evidence>
<keyword evidence="5 6" id="KW-0342">GTP-binding</keyword>
<feature type="binding site" evidence="6">
    <location>
        <begin position="131"/>
        <end position="134"/>
    </location>
    <ligand>
        <name>GTP</name>
        <dbReference type="ChEBI" id="CHEBI:37565"/>
    </ligand>
</feature>
<dbReference type="Gene3D" id="3.40.50.300">
    <property type="entry name" value="P-loop containing nucleotide triphosphate hydrolases"/>
    <property type="match status" value="1"/>
</dbReference>
<evidence type="ECO:0000259" key="10">
    <source>
        <dbReference type="PROSITE" id="PS51713"/>
    </source>
</evidence>
<dbReference type="Pfam" id="PF01926">
    <property type="entry name" value="MMR_HSR1"/>
    <property type="match status" value="1"/>
</dbReference>
<keyword evidence="6" id="KW-0699">rRNA-binding</keyword>
<dbReference type="Gene3D" id="3.30.300.20">
    <property type="match status" value="1"/>
</dbReference>
<protein>
    <recommendedName>
        <fullName evidence="2 6">GTPase Era</fullName>
    </recommendedName>
</protein>
<evidence type="ECO:0000256" key="6">
    <source>
        <dbReference type="HAMAP-Rule" id="MF_00367"/>
    </source>
</evidence>
<evidence type="ECO:0000256" key="7">
    <source>
        <dbReference type="PROSITE-ProRule" id="PRU01050"/>
    </source>
</evidence>
<evidence type="ECO:0000256" key="5">
    <source>
        <dbReference type="ARBA" id="ARBA00023134"/>
    </source>
</evidence>
<evidence type="ECO:0000313" key="11">
    <source>
        <dbReference type="EMBL" id="TVV74058.1"/>
    </source>
</evidence>
<feature type="domain" description="KH type-2" evidence="9">
    <location>
        <begin position="212"/>
        <end position="289"/>
    </location>
</feature>
<evidence type="ECO:0000256" key="4">
    <source>
        <dbReference type="ARBA" id="ARBA00022884"/>
    </source>
</evidence>
<keyword evidence="6" id="KW-0472">Membrane</keyword>
<dbReference type="OrthoDB" id="9805918at2"/>
<dbReference type="CDD" id="cd04163">
    <property type="entry name" value="Era"/>
    <property type="match status" value="1"/>
</dbReference>
<dbReference type="InterPro" id="IPR005225">
    <property type="entry name" value="Small_GTP-bd"/>
</dbReference>